<dbReference type="AlphaFoldDB" id="D6Y9W1"/>
<evidence type="ECO:0000256" key="5">
    <source>
        <dbReference type="SAM" id="Coils"/>
    </source>
</evidence>
<dbReference type="eggNOG" id="COG0791">
    <property type="taxonomic scope" value="Bacteria"/>
</dbReference>
<dbReference type="MEROPS" id="C40.007"/>
<feature type="coiled-coil region" evidence="5">
    <location>
        <begin position="179"/>
        <end position="244"/>
    </location>
</feature>
<dbReference type="EMBL" id="CP001874">
    <property type="protein sequence ID" value="ADG90142.1"/>
    <property type="molecule type" value="Genomic_DNA"/>
</dbReference>
<evidence type="ECO:0000313" key="7">
    <source>
        <dbReference type="EMBL" id="ADG90142.1"/>
    </source>
</evidence>
<feature type="domain" description="NlpC/P60" evidence="6">
    <location>
        <begin position="263"/>
        <end position="394"/>
    </location>
</feature>
<feature type="coiled-coil region" evidence="5">
    <location>
        <begin position="33"/>
        <end position="112"/>
    </location>
</feature>
<dbReference type="HOGENOM" id="CLU_034085_1_0_11"/>
<dbReference type="SUPFAM" id="SSF54001">
    <property type="entry name" value="Cysteine proteinases"/>
    <property type="match status" value="1"/>
</dbReference>
<comment type="similarity">
    <text evidence="1">Belongs to the peptidase C40 family.</text>
</comment>
<sequence>MPLLRTTGLIAGLGSGLILTLCGPVVADTRPSAKEIAKARQQVKKRADQLDNLKAEIAAARERQRESAAEAERLIEAYNGERVRLKEAQEKYEQAAARLRHAEAQYNAIREAVVAKATEGGGRLTLTPQLAALFAARGDANGFLERASVLAHIGGEQEATLRRLLDARRVYQILHSVAAQAYHEQLEAAERARSAKEAAQRAVDKQIQELERLKRREAELAKRLEAARSRVDRLKRARQQIKNRRTVRRNGLSIPSWAARLGSGRGGIAAQWALKQLGKPYVWAGAGPSGFDCSGLTMRAWQRAGVSLDHWTGSQWTSGQRVPLNKLRVGDLVFFGKNARDPRSIHHVGIYIGRGMMVHAPRTGDVVRISSIWRPDLVGATRPGSWKDVPRKKR</sequence>
<dbReference type="STRING" id="469371.Tbis_3453"/>
<organism evidence="7 8">
    <name type="scientific">Thermobispora bispora (strain ATCC 19993 / DSM 43833 / CBS 139.67 / JCM 10125 / KCTC 9307 / NBRC 14880 / R51)</name>
    <dbReference type="NCBI Taxonomy" id="469371"/>
    <lineage>
        <taxon>Bacteria</taxon>
        <taxon>Bacillati</taxon>
        <taxon>Actinomycetota</taxon>
        <taxon>Actinomycetes</taxon>
        <taxon>Streptosporangiales</taxon>
        <taxon>Streptosporangiaceae</taxon>
        <taxon>Thermobispora</taxon>
    </lineage>
</organism>
<proteinExistence type="inferred from homology"/>
<evidence type="ECO:0000259" key="6">
    <source>
        <dbReference type="PROSITE" id="PS51935"/>
    </source>
</evidence>
<keyword evidence="8" id="KW-1185">Reference proteome</keyword>
<dbReference type="InterPro" id="IPR000064">
    <property type="entry name" value="NLP_P60_dom"/>
</dbReference>
<dbReference type="GO" id="GO:0006508">
    <property type="term" value="P:proteolysis"/>
    <property type="evidence" value="ECO:0007669"/>
    <property type="project" value="UniProtKB-KW"/>
</dbReference>
<evidence type="ECO:0000256" key="3">
    <source>
        <dbReference type="ARBA" id="ARBA00022801"/>
    </source>
</evidence>
<evidence type="ECO:0000256" key="4">
    <source>
        <dbReference type="ARBA" id="ARBA00022807"/>
    </source>
</evidence>
<keyword evidence="5" id="KW-0175">Coiled coil</keyword>
<keyword evidence="3" id="KW-0378">Hydrolase</keyword>
<dbReference type="Pfam" id="PF00877">
    <property type="entry name" value="NLPC_P60"/>
    <property type="match status" value="1"/>
</dbReference>
<dbReference type="PANTHER" id="PTHR47359">
    <property type="entry name" value="PEPTIDOGLYCAN DL-ENDOPEPTIDASE CWLO"/>
    <property type="match status" value="1"/>
</dbReference>
<dbReference type="GO" id="GO:0008234">
    <property type="term" value="F:cysteine-type peptidase activity"/>
    <property type="evidence" value="ECO:0007669"/>
    <property type="project" value="UniProtKB-KW"/>
</dbReference>
<dbReference type="Gene3D" id="3.90.1720.10">
    <property type="entry name" value="endopeptidase domain like (from Nostoc punctiforme)"/>
    <property type="match status" value="1"/>
</dbReference>
<evidence type="ECO:0000256" key="1">
    <source>
        <dbReference type="ARBA" id="ARBA00007074"/>
    </source>
</evidence>
<dbReference type="PANTHER" id="PTHR47359:SF3">
    <property type="entry name" value="NLP_P60 DOMAIN-CONTAINING PROTEIN-RELATED"/>
    <property type="match status" value="1"/>
</dbReference>
<gene>
    <name evidence="7" type="ordered locus">Tbis_3453</name>
</gene>
<dbReference type="Proteomes" id="UP000006640">
    <property type="component" value="Chromosome"/>
</dbReference>
<protein>
    <submittedName>
        <fullName evidence="7">NLP/P60 protein</fullName>
    </submittedName>
</protein>
<dbReference type="PROSITE" id="PS51935">
    <property type="entry name" value="NLPC_P60"/>
    <property type="match status" value="1"/>
</dbReference>
<keyword evidence="4" id="KW-0788">Thiol protease</keyword>
<dbReference type="InterPro" id="IPR051794">
    <property type="entry name" value="PG_Endopeptidase_C40"/>
</dbReference>
<reference evidence="7 8" key="1">
    <citation type="submission" date="2010-01" db="EMBL/GenBank/DDBJ databases">
        <title>The complete genome of Thermobispora bispora DSM 43833.</title>
        <authorList>
            <consortium name="US DOE Joint Genome Institute (JGI-PGF)"/>
            <person name="Lucas S."/>
            <person name="Copeland A."/>
            <person name="Lapidus A."/>
            <person name="Glavina del Rio T."/>
            <person name="Dalin E."/>
            <person name="Tice H."/>
            <person name="Bruce D."/>
            <person name="Goodwin L."/>
            <person name="Pitluck S."/>
            <person name="Kyrpides N."/>
            <person name="Mavromatis K."/>
            <person name="Ivanova N."/>
            <person name="Mikhailova N."/>
            <person name="Chertkov O."/>
            <person name="Brettin T."/>
            <person name="Detter J.C."/>
            <person name="Han C."/>
            <person name="Larimer F."/>
            <person name="Land M."/>
            <person name="Hauser L."/>
            <person name="Markowitz V."/>
            <person name="Cheng J.-F."/>
            <person name="Hugenholtz P."/>
            <person name="Woyke T."/>
            <person name="Wu D."/>
            <person name="Jando M."/>
            <person name="Schneider S."/>
            <person name="Klenk H.-P."/>
            <person name="Eisen J.A."/>
        </authorList>
    </citation>
    <scope>NUCLEOTIDE SEQUENCE [LARGE SCALE GENOMIC DNA]</scope>
    <source>
        <strain evidence="8">ATCC 19993 / DSM 43833 / CBS 139.67 / JCM 10125 / KCTC 9307 / NBRC 14880 / R51</strain>
    </source>
</reference>
<name>D6Y9W1_THEBD</name>
<dbReference type="KEGG" id="tbi:Tbis_3453"/>
<keyword evidence="2" id="KW-0645">Protease</keyword>
<dbReference type="InterPro" id="IPR038765">
    <property type="entry name" value="Papain-like_cys_pep_sf"/>
</dbReference>
<accession>D6Y9W1</accession>
<evidence type="ECO:0000256" key="2">
    <source>
        <dbReference type="ARBA" id="ARBA00022670"/>
    </source>
</evidence>
<dbReference type="eggNOG" id="COG3206">
    <property type="taxonomic scope" value="Bacteria"/>
</dbReference>
<evidence type="ECO:0000313" key="8">
    <source>
        <dbReference type="Proteomes" id="UP000006640"/>
    </source>
</evidence>